<gene>
    <name evidence="2" type="ORF">CCMA1212_000112</name>
</gene>
<name>A0ABY2HI06_9HYPO</name>
<organism evidence="2 3">
    <name type="scientific">Trichoderma ghanense</name>
    <dbReference type="NCBI Taxonomy" id="65468"/>
    <lineage>
        <taxon>Eukaryota</taxon>
        <taxon>Fungi</taxon>
        <taxon>Dikarya</taxon>
        <taxon>Ascomycota</taxon>
        <taxon>Pezizomycotina</taxon>
        <taxon>Sordariomycetes</taxon>
        <taxon>Hypocreomycetidae</taxon>
        <taxon>Hypocreales</taxon>
        <taxon>Hypocreaceae</taxon>
        <taxon>Trichoderma</taxon>
    </lineage>
</organism>
<comment type="caution">
    <text evidence="2">The sequence shown here is derived from an EMBL/GenBank/DDBJ whole genome shotgun (WGS) entry which is preliminary data.</text>
</comment>
<dbReference type="Proteomes" id="UP001642720">
    <property type="component" value="Unassembled WGS sequence"/>
</dbReference>
<evidence type="ECO:0000313" key="3">
    <source>
        <dbReference type="Proteomes" id="UP001642720"/>
    </source>
</evidence>
<evidence type="ECO:0000313" key="2">
    <source>
        <dbReference type="EMBL" id="TFB07241.1"/>
    </source>
</evidence>
<proteinExistence type="predicted"/>
<feature type="region of interest" description="Disordered" evidence="1">
    <location>
        <begin position="1"/>
        <end position="24"/>
    </location>
</feature>
<dbReference type="GeneID" id="300572047"/>
<reference evidence="2 3" key="1">
    <citation type="submission" date="2018-01" db="EMBL/GenBank/DDBJ databases">
        <title>Genome characterization of the sugarcane-associated fungus Trichoderma ghanense CCMA-1212 and their application in lignocelulose bioconversion.</title>
        <authorList>
            <person name="Steindorff A.S."/>
            <person name="Mendes T.D."/>
            <person name="Vilela E.S.D."/>
            <person name="Rodrigues D.S."/>
            <person name="Formighieri E.F."/>
            <person name="Melo I.S."/>
            <person name="Favaro L.C.L."/>
        </authorList>
    </citation>
    <scope>NUCLEOTIDE SEQUENCE [LARGE SCALE GENOMIC DNA]</scope>
    <source>
        <strain evidence="2 3">CCMA-1212</strain>
    </source>
</reference>
<sequence>MGRHESSFDYADPGEVLRDSTSKHNTVAKRQVVSDAIPANAPAMTDANGNVIPFVAKDVYVHPVESKAK</sequence>
<protein>
    <submittedName>
        <fullName evidence="2">Uncharacterized protein</fullName>
    </submittedName>
</protein>
<evidence type="ECO:0000256" key="1">
    <source>
        <dbReference type="SAM" id="MobiDB-lite"/>
    </source>
</evidence>
<keyword evidence="3" id="KW-1185">Reference proteome</keyword>
<accession>A0ABY2HI06</accession>
<dbReference type="EMBL" id="PPTA01000001">
    <property type="protein sequence ID" value="TFB07241.1"/>
    <property type="molecule type" value="Genomic_DNA"/>
</dbReference>
<dbReference type="RefSeq" id="XP_073563442.1">
    <property type="nucleotide sequence ID" value="XM_073697597.1"/>
</dbReference>